<dbReference type="SUPFAM" id="SSF51735">
    <property type="entry name" value="NAD(P)-binding Rossmann-fold domains"/>
    <property type="match status" value="1"/>
</dbReference>
<keyword evidence="3" id="KW-1185">Reference proteome</keyword>
<reference evidence="2 3" key="1">
    <citation type="submission" date="2018-08" db="EMBL/GenBank/DDBJ databases">
        <title>Fulvimarina sp. 85, whole genome shotgun sequence.</title>
        <authorList>
            <person name="Tuo L."/>
        </authorList>
    </citation>
    <scope>NUCLEOTIDE SEQUENCE [LARGE SCALE GENOMIC DNA]</scope>
    <source>
        <strain evidence="2 3">85</strain>
    </source>
</reference>
<dbReference type="Proteomes" id="UP000264310">
    <property type="component" value="Unassembled WGS sequence"/>
</dbReference>
<dbReference type="InterPro" id="IPR055222">
    <property type="entry name" value="PRISE-like_Rossmann-fold"/>
</dbReference>
<comment type="caution">
    <text evidence="2">The sequence shown here is derived from an EMBL/GenBank/DDBJ whole genome shotgun (WGS) entry which is preliminary data.</text>
</comment>
<dbReference type="AlphaFoldDB" id="A0A371X9N1"/>
<organism evidence="2 3">
    <name type="scientific">Fulvimarina endophytica</name>
    <dbReference type="NCBI Taxonomy" id="2293836"/>
    <lineage>
        <taxon>Bacteria</taxon>
        <taxon>Pseudomonadati</taxon>
        <taxon>Pseudomonadota</taxon>
        <taxon>Alphaproteobacteria</taxon>
        <taxon>Hyphomicrobiales</taxon>
        <taxon>Aurantimonadaceae</taxon>
        <taxon>Fulvimarina</taxon>
    </lineage>
</organism>
<dbReference type="EMBL" id="QURL01000001">
    <property type="protein sequence ID" value="RFC65938.1"/>
    <property type="molecule type" value="Genomic_DNA"/>
</dbReference>
<protein>
    <submittedName>
        <fullName evidence="2">NAD-dependent epimerase/dehydratase family protein</fullName>
    </submittedName>
</protein>
<dbReference type="OrthoDB" id="9779041at2"/>
<name>A0A371X9N1_9HYPH</name>
<evidence type="ECO:0000313" key="2">
    <source>
        <dbReference type="EMBL" id="RFC65938.1"/>
    </source>
</evidence>
<dbReference type="Gene3D" id="3.40.50.720">
    <property type="entry name" value="NAD(P)-binding Rossmann-like Domain"/>
    <property type="match status" value="1"/>
</dbReference>
<evidence type="ECO:0000313" key="3">
    <source>
        <dbReference type="Proteomes" id="UP000264310"/>
    </source>
</evidence>
<dbReference type="CDD" id="cd08948">
    <property type="entry name" value="5beta-POR_like_SDR_a"/>
    <property type="match status" value="1"/>
</dbReference>
<proteinExistence type="predicted"/>
<evidence type="ECO:0000259" key="1">
    <source>
        <dbReference type="Pfam" id="PF22917"/>
    </source>
</evidence>
<gene>
    <name evidence="2" type="ORF">DYI37_00115</name>
</gene>
<dbReference type="RefSeq" id="WP_116681186.1">
    <property type="nucleotide sequence ID" value="NZ_QURL01000001.1"/>
</dbReference>
<dbReference type="PANTHER" id="PTHR32487">
    <property type="entry name" value="3-OXO-DELTA(4,5)-STEROID 5-BETA-REDUCTASE"/>
    <property type="match status" value="1"/>
</dbReference>
<dbReference type="Pfam" id="PF22917">
    <property type="entry name" value="PRISE"/>
    <property type="match status" value="1"/>
</dbReference>
<sequence>MTKTALVVGVTGIQGSAAAEKLVSQGYEVYGLARHPGDQDGVTPVAADLLKPETLEKALDGIAPETVFLTTWLRQETEEENIRVNSAMVKNILDVLRVKKSVRHVALVTGLKHYLGPFEAYGKGELPKTPFRENQGRLDVKNFYYAQEDEVFAAAKTDGFTWSIHRPHTIIGKALGNAMNMGQTLAVYATICKETGRPFRFPGSKVQWESLTDMTDTRQLAGQLVWAAETPAAENEDFNVVNGDVFRWNWMWHRIADWFGIEAEEFDGVERPLEEQMVEDAEIWAQIADRHGLAERDLTRLASPWHTDADLGRPIEVVTDMSKSRRLGFTGYIATDEAFFDLFEKLRTDRIIPNS</sequence>
<accession>A0A371X9N1</accession>
<feature type="domain" description="PRISE-like Rossmann-fold" evidence="1">
    <location>
        <begin position="75"/>
        <end position="353"/>
    </location>
</feature>
<dbReference type="PANTHER" id="PTHR32487:SF0">
    <property type="entry name" value="3-OXO-DELTA(4,5)-STEROID 5-BETA-REDUCTASE"/>
    <property type="match status" value="1"/>
</dbReference>
<dbReference type="InterPro" id="IPR036291">
    <property type="entry name" value="NAD(P)-bd_dom_sf"/>
</dbReference>